<feature type="transmembrane region" description="Helical" evidence="6">
    <location>
        <begin position="142"/>
        <end position="160"/>
    </location>
</feature>
<keyword evidence="3" id="KW-0133">Cell shape</keyword>
<gene>
    <name evidence="7" type="ORF">FB473_003463</name>
</gene>
<feature type="transmembrane region" description="Helical" evidence="6">
    <location>
        <begin position="382"/>
        <end position="403"/>
    </location>
</feature>
<evidence type="ECO:0000256" key="2">
    <source>
        <dbReference type="ARBA" id="ARBA00022692"/>
    </source>
</evidence>
<dbReference type="EMBL" id="JAAMOZ010000005">
    <property type="protein sequence ID" value="NIH58762.1"/>
    <property type="molecule type" value="Genomic_DNA"/>
</dbReference>
<evidence type="ECO:0000256" key="1">
    <source>
        <dbReference type="ARBA" id="ARBA00004141"/>
    </source>
</evidence>
<sequence length="472" mass="50729">MTAQAVADQPVVVYHKRRNTELVLVLAASLMGIGGWLITHINRDDAVPSNWWLIAGVWLLVCVGAHVVVRLRSPYADPVILPCVLALNGLGLAMIHRIDLGNEPVTNGATNQLVWTVLGVVLFALVLVYMRDYRVLQGLSYVLFLAGMVLLLLPLVPGLASRNNDLNGSQIWIEVFGYSFQPAEIAKIALTLAFASYLTENRDLLQLAGRRVLGFQLPRMRDLIPVLVMWAGGIIVLVFENDLGTSLLFFGLFIMMLYVATSQARWVVIGGVLFTGAALAVGRIAPHVATRVSSWLDPFSNYDVNYQIITAQYGMAWGGLFGKGWGLGRPGLTPVASSDFISAAIAEELGLAGLVAVLLIYMLMIGRGLRTALTSSDVFGKLLAAGFSFVFALQVFAIVGGVTRLLPLTGLTTPFMSQGGSSLIANWVIVAILLQISHEARQPVPAEAPLGSIANLADDRTALIDVKPGGLS</sequence>
<evidence type="ECO:0000313" key="7">
    <source>
        <dbReference type="EMBL" id="NIH58762.1"/>
    </source>
</evidence>
<reference evidence="7 8" key="1">
    <citation type="submission" date="2020-02" db="EMBL/GenBank/DDBJ databases">
        <title>Sequencing the genomes of 1000 actinobacteria strains.</title>
        <authorList>
            <person name="Klenk H.-P."/>
        </authorList>
    </citation>
    <scope>NUCLEOTIDE SEQUENCE [LARGE SCALE GENOMIC DNA]</scope>
    <source>
        <strain evidence="7 8">DSM 19609</strain>
    </source>
</reference>
<feature type="transmembrane region" description="Helical" evidence="6">
    <location>
        <begin position="22"/>
        <end position="39"/>
    </location>
</feature>
<keyword evidence="2 6" id="KW-0812">Transmembrane</keyword>
<feature type="transmembrane region" description="Helical" evidence="6">
    <location>
        <begin position="245"/>
        <end position="261"/>
    </location>
</feature>
<evidence type="ECO:0000256" key="4">
    <source>
        <dbReference type="ARBA" id="ARBA00022989"/>
    </source>
</evidence>
<feature type="transmembrane region" description="Helical" evidence="6">
    <location>
        <begin position="415"/>
        <end position="434"/>
    </location>
</feature>
<feature type="transmembrane region" description="Helical" evidence="6">
    <location>
        <begin position="51"/>
        <end position="71"/>
    </location>
</feature>
<dbReference type="Pfam" id="PF01098">
    <property type="entry name" value="FTSW_RODA_SPOVE"/>
    <property type="match status" value="1"/>
</dbReference>
<evidence type="ECO:0000256" key="5">
    <source>
        <dbReference type="ARBA" id="ARBA00023136"/>
    </source>
</evidence>
<keyword evidence="5 6" id="KW-0472">Membrane</keyword>
<comment type="caution">
    <text evidence="7">The sequence shown here is derived from an EMBL/GenBank/DDBJ whole genome shotgun (WGS) entry which is preliminary data.</text>
</comment>
<dbReference type="InterPro" id="IPR001182">
    <property type="entry name" value="FtsW/RodA"/>
</dbReference>
<feature type="transmembrane region" description="Helical" evidence="6">
    <location>
        <begin position="180"/>
        <end position="199"/>
    </location>
</feature>
<feature type="transmembrane region" description="Helical" evidence="6">
    <location>
        <begin position="78"/>
        <end position="98"/>
    </location>
</feature>
<accession>A0ABX0SPT0</accession>
<keyword evidence="8" id="KW-1185">Reference proteome</keyword>
<feature type="transmembrane region" description="Helical" evidence="6">
    <location>
        <begin position="113"/>
        <end position="130"/>
    </location>
</feature>
<feature type="transmembrane region" description="Helical" evidence="6">
    <location>
        <begin position="266"/>
        <end position="285"/>
    </location>
</feature>
<keyword evidence="4 6" id="KW-1133">Transmembrane helix</keyword>
<dbReference type="Proteomes" id="UP000749311">
    <property type="component" value="Unassembled WGS sequence"/>
</dbReference>
<name>A0ABX0SPT0_9ACTN</name>
<keyword evidence="7" id="KW-0132">Cell division</keyword>
<feature type="transmembrane region" description="Helical" evidence="6">
    <location>
        <begin position="340"/>
        <end position="361"/>
    </location>
</feature>
<comment type="subcellular location">
    <subcellularLocation>
        <location evidence="1">Membrane</location>
        <topology evidence="1">Multi-pass membrane protein</topology>
    </subcellularLocation>
</comment>
<organism evidence="7 8">
    <name type="scientific">Brooklawnia cerclae</name>
    <dbReference type="NCBI Taxonomy" id="349934"/>
    <lineage>
        <taxon>Bacteria</taxon>
        <taxon>Bacillati</taxon>
        <taxon>Actinomycetota</taxon>
        <taxon>Actinomycetes</taxon>
        <taxon>Propionibacteriales</taxon>
        <taxon>Propionibacteriaceae</taxon>
        <taxon>Brooklawnia</taxon>
    </lineage>
</organism>
<keyword evidence="7" id="KW-0131">Cell cycle</keyword>
<dbReference type="PANTHER" id="PTHR30474">
    <property type="entry name" value="CELL CYCLE PROTEIN"/>
    <property type="match status" value="1"/>
</dbReference>
<evidence type="ECO:0000256" key="3">
    <source>
        <dbReference type="ARBA" id="ARBA00022960"/>
    </source>
</evidence>
<dbReference type="PANTHER" id="PTHR30474:SF3">
    <property type="entry name" value="PEPTIDOGLYCAN GLYCOSYLTRANSFERASE RODA"/>
    <property type="match status" value="1"/>
</dbReference>
<proteinExistence type="predicted"/>
<dbReference type="GO" id="GO:0051301">
    <property type="term" value="P:cell division"/>
    <property type="evidence" value="ECO:0007669"/>
    <property type="project" value="UniProtKB-KW"/>
</dbReference>
<dbReference type="RefSeq" id="WP_167171853.1">
    <property type="nucleotide sequence ID" value="NZ_BAAAOO010000006.1"/>
</dbReference>
<evidence type="ECO:0000313" key="8">
    <source>
        <dbReference type="Proteomes" id="UP000749311"/>
    </source>
</evidence>
<feature type="transmembrane region" description="Helical" evidence="6">
    <location>
        <begin position="220"/>
        <end position="239"/>
    </location>
</feature>
<evidence type="ECO:0000256" key="6">
    <source>
        <dbReference type="SAM" id="Phobius"/>
    </source>
</evidence>
<protein>
    <submittedName>
        <fullName evidence="7">Cell division protein FtsW (Lipid II flippase)</fullName>
    </submittedName>
</protein>